<dbReference type="NCBIfam" id="TIGR01695">
    <property type="entry name" value="murJ_mviN"/>
    <property type="match status" value="1"/>
</dbReference>
<feature type="transmembrane region" description="Helical" evidence="9">
    <location>
        <begin position="491"/>
        <end position="516"/>
    </location>
</feature>
<feature type="region of interest" description="Disordered" evidence="8">
    <location>
        <begin position="1"/>
        <end position="25"/>
    </location>
</feature>
<keyword evidence="2" id="KW-1003">Cell membrane</keyword>
<keyword evidence="11" id="KW-1185">Reference proteome</keyword>
<comment type="subcellular location">
    <subcellularLocation>
        <location evidence="1">Cell membrane</location>
        <topology evidence="1">Multi-pass membrane protein</topology>
    </subcellularLocation>
</comment>
<feature type="transmembrane region" description="Helical" evidence="9">
    <location>
        <begin position="181"/>
        <end position="198"/>
    </location>
</feature>
<organism evidence="10 11">
    <name type="scientific">Deinococcus irradiatisoli</name>
    <dbReference type="NCBI Taxonomy" id="2202254"/>
    <lineage>
        <taxon>Bacteria</taxon>
        <taxon>Thermotogati</taxon>
        <taxon>Deinococcota</taxon>
        <taxon>Deinococci</taxon>
        <taxon>Deinococcales</taxon>
        <taxon>Deinococcaceae</taxon>
        <taxon>Deinococcus</taxon>
    </lineage>
</organism>
<gene>
    <name evidence="10" type="primary">mviN</name>
    <name evidence="10" type="ORF">DKM44_10725</name>
</gene>
<keyword evidence="5" id="KW-0573">Peptidoglycan synthesis</keyword>
<sequence>MTAPDTADTPASEATLPPAPPPRPRSAARNTLIVMAGTFGSRLSGVVRQQLINGFGNELLDAFVIASRVPNLLRELLAEGALVNSFIPVYKSLNPTERRELARAFSGTLIGINLILMVLGILAAPWIVSLLISANANVDVGLALYMTRLVMPFLTLISLASIAMGLLNADEHFRESSFAPVAFNAVSIVVLLLATVLFPHSATWLALSWLLGGLAQLLVQLPALGRYGLLPTPQLMVHPALGRVLAQMAPFTLTTGARQILNVYVQRLLSNGAIFSPGAVSAYANAETLFTMVNGLFVVSPALALFPRFSQLAAEADWPRFKELTYSTLRTVTFLAAPASALLVALSGYAIGIFDLRGNMPLDRFVAGTLILTGWALALVPWAINTVLLRTFYARQRTREAVVVSAVGFLFEVTLYNLLVPRWGLIGFGISTTIAGLLVGLALVYLYGRQLGFSVPQLAPYLARVLGLAVIAGLIARLVALPFPAAGPGSLLLSVLVLALAGGAGLISYLGLAAALNVGQARQLLGGLRRRLGR</sequence>
<dbReference type="PRINTS" id="PR01806">
    <property type="entry name" value="VIRFACTRMVIN"/>
</dbReference>
<evidence type="ECO:0000256" key="5">
    <source>
        <dbReference type="ARBA" id="ARBA00022984"/>
    </source>
</evidence>
<evidence type="ECO:0000256" key="6">
    <source>
        <dbReference type="ARBA" id="ARBA00022989"/>
    </source>
</evidence>
<name>A0A2Z3JEQ6_9DEIO</name>
<feature type="transmembrane region" description="Helical" evidence="9">
    <location>
        <begin position="425"/>
        <end position="446"/>
    </location>
</feature>
<dbReference type="PANTHER" id="PTHR47019">
    <property type="entry name" value="LIPID II FLIPPASE MURJ"/>
    <property type="match status" value="1"/>
</dbReference>
<evidence type="ECO:0000256" key="9">
    <source>
        <dbReference type="SAM" id="Phobius"/>
    </source>
</evidence>
<protein>
    <submittedName>
        <fullName evidence="10">Murein biosynthesis integral membrane protein MurJ</fullName>
    </submittedName>
</protein>
<dbReference type="OrthoDB" id="9816572at2"/>
<evidence type="ECO:0000256" key="1">
    <source>
        <dbReference type="ARBA" id="ARBA00004651"/>
    </source>
</evidence>
<dbReference type="GO" id="GO:0005886">
    <property type="term" value="C:plasma membrane"/>
    <property type="evidence" value="ECO:0007669"/>
    <property type="project" value="UniProtKB-SubCell"/>
</dbReference>
<accession>A0A2Z3JEQ6</accession>
<dbReference type="AlphaFoldDB" id="A0A2Z3JEQ6"/>
<feature type="transmembrane region" description="Helical" evidence="9">
    <location>
        <begin position="458"/>
        <end position="479"/>
    </location>
</feature>
<dbReference type="Pfam" id="PF03023">
    <property type="entry name" value="MurJ"/>
    <property type="match status" value="1"/>
</dbReference>
<dbReference type="GO" id="GO:0015648">
    <property type="term" value="F:lipid-linked peptidoglycan transporter activity"/>
    <property type="evidence" value="ECO:0007669"/>
    <property type="project" value="TreeGrafter"/>
</dbReference>
<feature type="transmembrane region" description="Helical" evidence="9">
    <location>
        <begin position="204"/>
        <end position="224"/>
    </location>
</feature>
<feature type="transmembrane region" description="Helical" evidence="9">
    <location>
        <begin position="401"/>
        <end position="419"/>
    </location>
</feature>
<dbReference type="RefSeq" id="WP_109827371.1">
    <property type="nucleotide sequence ID" value="NZ_CP029494.1"/>
</dbReference>
<dbReference type="GO" id="GO:0008360">
    <property type="term" value="P:regulation of cell shape"/>
    <property type="evidence" value="ECO:0007669"/>
    <property type="project" value="UniProtKB-KW"/>
</dbReference>
<dbReference type="GO" id="GO:0009252">
    <property type="term" value="P:peptidoglycan biosynthetic process"/>
    <property type="evidence" value="ECO:0007669"/>
    <property type="project" value="UniProtKB-KW"/>
</dbReference>
<dbReference type="GO" id="GO:0034204">
    <property type="term" value="P:lipid translocation"/>
    <property type="evidence" value="ECO:0007669"/>
    <property type="project" value="TreeGrafter"/>
</dbReference>
<proteinExistence type="predicted"/>
<evidence type="ECO:0000256" key="7">
    <source>
        <dbReference type="ARBA" id="ARBA00023136"/>
    </source>
</evidence>
<evidence type="ECO:0000256" key="2">
    <source>
        <dbReference type="ARBA" id="ARBA00022475"/>
    </source>
</evidence>
<dbReference type="PANTHER" id="PTHR47019:SF1">
    <property type="entry name" value="LIPID II FLIPPASE MURJ"/>
    <property type="match status" value="1"/>
</dbReference>
<dbReference type="EMBL" id="CP029494">
    <property type="protein sequence ID" value="AWN23643.1"/>
    <property type="molecule type" value="Genomic_DNA"/>
</dbReference>
<dbReference type="Proteomes" id="UP000245368">
    <property type="component" value="Chromosome"/>
</dbReference>
<evidence type="ECO:0000256" key="3">
    <source>
        <dbReference type="ARBA" id="ARBA00022692"/>
    </source>
</evidence>
<keyword evidence="4" id="KW-0133">Cell shape</keyword>
<keyword evidence="7 9" id="KW-0472">Membrane</keyword>
<evidence type="ECO:0000313" key="11">
    <source>
        <dbReference type="Proteomes" id="UP000245368"/>
    </source>
</evidence>
<feature type="transmembrane region" description="Helical" evidence="9">
    <location>
        <begin position="149"/>
        <end position="169"/>
    </location>
</feature>
<dbReference type="InterPro" id="IPR004268">
    <property type="entry name" value="MurJ"/>
</dbReference>
<dbReference type="KEGG" id="dez:DKM44_10725"/>
<evidence type="ECO:0000313" key="10">
    <source>
        <dbReference type="EMBL" id="AWN23643.1"/>
    </source>
</evidence>
<keyword evidence="6 9" id="KW-1133">Transmembrane helix</keyword>
<dbReference type="CDD" id="cd13123">
    <property type="entry name" value="MATE_MurJ_like"/>
    <property type="match status" value="1"/>
</dbReference>
<evidence type="ECO:0000256" key="4">
    <source>
        <dbReference type="ARBA" id="ARBA00022960"/>
    </source>
</evidence>
<feature type="transmembrane region" description="Helical" evidence="9">
    <location>
        <begin position="108"/>
        <end position="129"/>
    </location>
</feature>
<reference evidence="10 11" key="1">
    <citation type="submission" date="2018-05" db="EMBL/GenBank/DDBJ databases">
        <title>Complete Genome Sequence of Deinococcus sp. strain 17bor-2.</title>
        <authorList>
            <person name="Srinivasan S."/>
        </authorList>
    </citation>
    <scope>NUCLEOTIDE SEQUENCE [LARGE SCALE GENOMIC DNA]</scope>
    <source>
        <strain evidence="10 11">17bor-2</strain>
    </source>
</reference>
<dbReference type="InterPro" id="IPR051050">
    <property type="entry name" value="Lipid_II_flippase_MurJ/MviN"/>
</dbReference>
<keyword evidence="3 9" id="KW-0812">Transmembrane</keyword>
<evidence type="ECO:0000256" key="8">
    <source>
        <dbReference type="SAM" id="MobiDB-lite"/>
    </source>
</evidence>
<feature type="transmembrane region" description="Helical" evidence="9">
    <location>
        <begin position="366"/>
        <end position="389"/>
    </location>
</feature>
<feature type="transmembrane region" description="Helical" evidence="9">
    <location>
        <begin position="332"/>
        <end position="354"/>
    </location>
</feature>